<keyword evidence="2" id="KW-1185">Reference proteome</keyword>
<sequence>MVQLLIDRYLWCFNHCQNGVTHICLTKDLTACETDSFNLNLVGATHSLFLLNLFSLVNCYLLKVCHKLLLMKYKAQSWGLDEIFWKVLFFLIILICYLCV</sequence>
<protein>
    <submittedName>
        <fullName evidence="1">Uncharacterized protein</fullName>
    </submittedName>
</protein>
<reference evidence="1" key="1">
    <citation type="submission" date="2023-03" db="EMBL/GenBank/DDBJ databases">
        <title>Chromosome-level genomes of two armyworms, Mythimna separata and Mythimna loreyi, provide insights into the biosynthesis and reception of sex pheromones.</title>
        <authorList>
            <person name="Zhao H."/>
        </authorList>
    </citation>
    <scope>NUCLEOTIDE SEQUENCE</scope>
    <source>
        <strain evidence="1">BeijingLab</strain>
    </source>
</reference>
<accession>A0ACC2Q8W7</accession>
<dbReference type="EMBL" id="CM056799">
    <property type="protein sequence ID" value="KAJ8710610.1"/>
    <property type="molecule type" value="Genomic_DNA"/>
</dbReference>
<dbReference type="Proteomes" id="UP001231649">
    <property type="component" value="Chromosome 23"/>
</dbReference>
<proteinExistence type="predicted"/>
<gene>
    <name evidence="1" type="ORF">PYW08_009125</name>
</gene>
<evidence type="ECO:0000313" key="1">
    <source>
        <dbReference type="EMBL" id="KAJ8710610.1"/>
    </source>
</evidence>
<evidence type="ECO:0000313" key="2">
    <source>
        <dbReference type="Proteomes" id="UP001231649"/>
    </source>
</evidence>
<organism evidence="1 2">
    <name type="scientific">Mythimna loreyi</name>
    <dbReference type="NCBI Taxonomy" id="667449"/>
    <lineage>
        <taxon>Eukaryota</taxon>
        <taxon>Metazoa</taxon>
        <taxon>Ecdysozoa</taxon>
        <taxon>Arthropoda</taxon>
        <taxon>Hexapoda</taxon>
        <taxon>Insecta</taxon>
        <taxon>Pterygota</taxon>
        <taxon>Neoptera</taxon>
        <taxon>Endopterygota</taxon>
        <taxon>Lepidoptera</taxon>
        <taxon>Glossata</taxon>
        <taxon>Ditrysia</taxon>
        <taxon>Noctuoidea</taxon>
        <taxon>Noctuidae</taxon>
        <taxon>Noctuinae</taxon>
        <taxon>Hadenini</taxon>
        <taxon>Mythimna</taxon>
    </lineage>
</organism>
<name>A0ACC2Q8W7_9NEOP</name>
<comment type="caution">
    <text evidence="1">The sequence shown here is derived from an EMBL/GenBank/DDBJ whole genome shotgun (WGS) entry which is preliminary data.</text>
</comment>